<keyword evidence="6 10" id="KW-0030">Aminoacyl-tRNA synthetase</keyword>
<gene>
    <name evidence="11" type="ORF">TA06885</name>
</gene>
<dbReference type="Proteomes" id="UP000001950">
    <property type="component" value="Chromosome 1"/>
</dbReference>
<dbReference type="EMBL" id="CR940347">
    <property type="protein sequence ID" value="CAI73341.1"/>
    <property type="molecule type" value="Genomic_DNA"/>
</dbReference>
<dbReference type="AlphaFoldDB" id="Q4UHU8"/>
<dbReference type="PROSITE" id="PS50889">
    <property type="entry name" value="S4"/>
    <property type="match status" value="1"/>
</dbReference>
<dbReference type="InParanoid" id="Q4UHU8"/>
<dbReference type="VEuPathDB" id="PiroplasmaDB:TA06885"/>
<dbReference type="FunCoup" id="Q4UHU8">
    <property type="interactions" value="106"/>
</dbReference>
<dbReference type="InterPro" id="IPR036986">
    <property type="entry name" value="S4_RNA-bd_sf"/>
</dbReference>
<dbReference type="GO" id="GO:0004831">
    <property type="term" value="F:tyrosine-tRNA ligase activity"/>
    <property type="evidence" value="ECO:0007669"/>
    <property type="project" value="UniProtKB-EC"/>
</dbReference>
<evidence type="ECO:0000256" key="3">
    <source>
        <dbReference type="ARBA" id="ARBA00022741"/>
    </source>
</evidence>
<dbReference type="Gene3D" id="3.40.50.620">
    <property type="entry name" value="HUPs"/>
    <property type="match status" value="1"/>
</dbReference>
<dbReference type="OMA" id="NDFIHEG"/>
<evidence type="ECO:0000256" key="9">
    <source>
        <dbReference type="PROSITE-ProRule" id="PRU00182"/>
    </source>
</evidence>
<accession>Q4UHU8</accession>
<sequence length="520" mass="59990">MERSMISQSTDFVKLDQLLTSYQTQNFNNSMYNSIYYGIDCTNDFIHEGTLFQLLLLRRFLSEKFNVVLVIGGGTTLVGDPSYKLRRNRNDKFYFSNFVLNKDKSEFDTTNEQSIEQIATKILSLPIKIDNTSPDNNNNYALPKVVRVSDLSTDLDVSSEMCNPYRVFIVNNRDIYNRVNLMEYLETVARNMNVGRMLSRDCIKIRTVDKDGTGYKKSINMDLSELMYMSLQAMDFVYLAENFNCKIQLGGNDQLGNIISGIELASSLGIGNIFGITTPLLKDKFGEKISKTGSNCFLKITNKISPHEFWSHFRSVDDSVLEKYYHYLYSYIYIWPINNILYSYLKWFTDVSLDKIKETMAEHYNSGKVLLADELTRLLYGNQMVELIHKFCMSKQFSELKPFLTNFDTNMEEFESFINFSKAVPHINLTSQQLSKVGVKLLEVLDAVRVPQFSNACFHSNKKFIKEGGCRVNGNVVTDVNYTLTEDDVVKLTSEGNHYKYISIQMGNRRLYFLIVDYSL</sequence>
<evidence type="ECO:0000256" key="4">
    <source>
        <dbReference type="ARBA" id="ARBA00022840"/>
    </source>
</evidence>
<dbReference type="SUPFAM" id="SSF55174">
    <property type="entry name" value="Alpha-L RNA-binding motif"/>
    <property type="match status" value="1"/>
</dbReference>
<keyword evidence="4 10" id="KW-0067">ATP-binding</keyword>
<name>Q4UHU8_THEAN</name>
<protein>
    <recommendedName>
        <fullName evidence="1">tyrosine--tRNA ligase</fullName>
        <ecNumber evidence="1">6.1.1.1</ecNumber>
    </recommendedName>
    <alternativeName>
        <fullName evidence="7">Tyrosyl-tRNA synthetase</fullName>
    </alternativeName>
</protein>
<dbReference type="PANTHER" id="PTHR11766">
    <property type="entry name" value="TYROSYL-TRNA SYNTHETASE"/>
    <property type="match status" value="1"/>
</dbReference>
<keyword evidence="3 10" id="KW-0547">Nucleotide-binding</keyword>
<dbReference type="Gene3D" id="3.10.290.10">
    <property type="entry name" value="RNA-binding S4 domain"/>
    <property type="match status" value="1"/>
</dbReference>
<evidence type="ECO:0000256" key="1">
    <source>
        <dbReference type="ARBA" id="ARBA00013160"/>
    </source>
</evidence>
<dbReference type="Gene3D" id="1.10.240.10">
    <property type="entry name" value="Tyrosyl-Transfer RNA Synthetase"/>
    <property type="match status" value="1"/>
</dbReference>
<dbReference type="InterPro" id="IPR002305">
    <property type="entry name" value="aa-tRNA-synth_Ic"/>
</dbReference>
<dbReference type="GO" id="GO:0005524">
    <property type="term" value="F:ATP binding"/>
    <property type="evidence" value="ECO:0007669"/>
    <property type="project" value="UniProtKB-KW"/>
</dbReference>
<evidence type="ECO:0000256" key="6">
    <source>
        <dbReference type="ARBA" id="ARBA00023146"/>
    </source>
</evidence>
<evidence type="ECO:0000256" key="7">
    <source>
        <dbReference type="ARBA" id="ARBA00033323"/>
    </source>
</evidence>
<dbReference type="OrthoDB" id="337870at2759"/>
<evidence type="ECO:0000256" key="5">
    <source>
        <dbReference type="ARBA" id="ARBA00022917"/>
    </source>
</evidence>
<organism evidence="11 12">
    <name type="scientific">Theileria annulata</name>
    <dbReference type="NCBI Taxonomy" id="5874"/>
    <lineage>
        <taxon>Eukaryota</taxon>
        <taxon>Sar</taxon>
        <taxon>Alveolata</taxon>
        <taxon>Apicomplexa</taxon>
        <taxon>Aconoidasida</taxon>
        <taxon>Piroplasmida</taxon>
        <taxon>Theileriidae</taxon>
        <taxon>Theileria</taxon>
    </lineage>
</organism>
<dbReference type="NCBIfam" id="TIGR00234">
    <property type="entry name" value="tyrS"/>
    <property type="match status" value="1"/>
</dbReference>
<dbReference type="Pfam" id="PF00579">
    <property type="entry name" value="tRNA-synt_1b"/>
    <property type="match status" value="1"/>
</dbReference>
<evidence type="ECO:0000256" key="8">
    <source>
        <dbReference type="ARBA" id="ARBA00048248"/>
    </source>
</evidence>
<evidence type="ECO:0000313" key="12">
    <source>
        <dbReference type="Proteomes" id="UP000001950"/>
    </source>
</evidence>
<dbReference type="CDD" id="cd00165">
    <property type="entry name" value="S4"/>
    <property type="match status" value="1"/>
</dbReference>
<keyword evidence="5 10" id="KW-0648">Protein biosynthesis</keyword>
<dbReference type="GO" id="GO:0005739">
    <property type="term" value="C:mitochondrion"/>
    <property type="evidence" value="ECO:0007669"/>
    <property type="project" value="TreeGrafter"/>
</dbReference>
<dbReference type="InterPro" id="IPR014729">
    <property type="entry name" value="Rossmann-like_a/b/a_fold"/>
</dbReference>
<keyword evidence="2 10" id="KW-0436">Ligase</keyword>
<reference evidence="11 12" key="1">
    <citation type="journal article" date="2005" name="Science">
        <title>Genome of the host-cell transforming parasite Theileria annulata compared with T. parva.</title>
        <authorList>
            <person name="Pain A."/>
            <person name="Renauld H."/>
            <person name="Berriman M."/>
            <person name="Murphy L."/>
            <person name="Yeats C.A."/>
            <person name="Weir W."/>
            <person name="Kerhornou A."/>
            <person name="Aslett M."/>
            <person name="Bishop R."/>
            <person name="Bouchier C."/>
            <person name="Cochet M."/>
            <person name="Coulson R.M.R."/>
            <person name="Cronin A."/>
            <person name="de Villiers E.P."/>
            <person name="Fraser A."/>
            <person name="Fosker N."/>
            <person name="Gardner M."/>
            <person name="Goble A."/>
            <person name="Griffiths-Jones S."/>
            <person name="Harris D.E."/>
            <person name="Katzer F."/>
            <person name="Larke N."/>
            <person name="Lord A."/>
            <person name="Maser P."/>
            <person name="McKellar S."/>
            <person name="Mooney P."/>
            <person name="Morton F."/>
            <person name="Nene V."/>
            <person name="O'Neil S."/>
            <person name="Price C."/>
            <person name="Quail M.A."/>
            <person name="Rabbinowitsch E."/>
            <person name="Rawlings N.D."/>
            <person name="Rutter S."/>
            <person name="Saunders D."/>
            <person name="Seeger K."/>
            <person name="Shah T."/>
            <person name="Squares R."/>
            <person name="Squares S."/>
            <person name="Tivey A."/>
            <person name="Walker A.R."/>
            <person name="Woodward J."/>
            <person name="Dobbelaere D.A.E."/>
            <person name="Langsley G."/>
            <person name="Rajandream M.A."/>
            <person name="McKeever D."/>
            <person name="Shiels B."/>
            <person name="Tait A."/>
            <person name="Barrell B.G."/>
            <person name="Hall N."/>
        </authorList>
    </citation>
    <scope>NUCLEOTIDE SEQUENCE [LARGE SCALE GENOMIC DNA]</scope>
    <source>
        <strain evidence="12">Ankara</strain>
    </source>
</reference>
<dbReference type="SUPFAM" id="SSF52374">
    <property type="entry name" value="Nucleotidylyl transferase"/>
    <property type="match status" value="1"/>
</dbReference>
<dbReference type="eggNOG" id="KOG2623">
    <property type="taxonomic scope" value="Eukaryota"/>
</dbReference>
<comment type="similarity">
    <text evidence="10">Belongs to the class-I aminoacyl-tRNA synthetase family.</text>
</comment>
<dbReference type="GO" id="GO:0005829">
    <property type="term" value="C:cytosol"/>
    <property type="evidence" value="ECO:0007669"/>
    <property type="project" value="TreeGrafter"/>
</dbReference>
<dbReference type="EC" id="6.1.1.1" evidence="1"/>
<evidence type="ECO:0000313" key="11">
    <source>
        <dbReference type="EMBL" id="CAI73341.1"/>
    </source>
</evidence>
<evidence type="ECO:0000256" key="10">
    <source>
        <dbReference type="RuleBase" id="RU363036"/>
    </source>
</evidence>
<dbReference type="GO" id="GO:0003723">
    <property type="term" value="F:RNA binding"/>
    <property type="evidence" value="ECO:0007669"/>
    <property type="project" value="UniProtKB-KW"/>
</dbReference>
<dbReference type="InterPro" id="IPR024088">
    <property type="entry name" value="Tyr-tRNA-ligase_bac-type"/>
</dbReference>
<dbReference type="PANTHER" id="PTHR11766:SF0">
    <property type="entry name" value="TYROSINE--TRNA LIGASE, MITOCHONDRIAL"/>
    <property type="match status" value="1"/>
</dbReference>
<keyword evidence="12" id="KW-1185">Reference proteome</keyword>
<keyword evidence="9" id="KW-0694">RNA-binding</keyword>
<proteinExistence type="inferred from homology"/>
<dbReference type="RefSeq" id="XP_954018.1">
    <property type="nucleotide sequence ID" value="XM_948925.1"/>
</dbReference>
<dbReference type="GeneID" id="3863768"/>
<dbReference type="KEGG" id="tan:TA06885"/>
<comment type="catalytic activity">
    <reaction evidence="8">
        <text>tRNA(Tyr) + L-tyrosine + ATP = L-tyrosyl-tRNA(Tyr) + AMP + diphosphate + H(+)</text>
        <dbReference type="Rhea" id="RHEA:10220"/>
        <dbReference type="Rhea" id="RHEA-COMP:9706"/>
        <dbReference type="Rhea" id="RHEA-COMP:9707"/>
        <dbReference type="ChEBI" id="CHEBI:15378"/>
        <dbReference type="ChEBI" id="CHEBI:30616"/>
        <dbReference type="ChEBI" id="CHEBI:33019"/>
        <dbReference type="ChEBI" id="CHEBI:58315"/>
        <dbReference type="ChEBI" id="CHEBI:78442"/>
        <dbReference type="ChEBI" id="CHEBI:78536"/>
        <dbReference type="ChEBI" id="CHEBI:456215"/>
        <dbReference type="EC" id="6.1.1.1"/>
    </reaction>
</comment>
<evidence type="ECO:0000256" key="2">
    <source>
        <dbReference type="ARBA" id="ARBA00022598"/>
    </source>
</evidence>
<dbReference type="STRING" id="5874.Q4UHU8"/>
<dbReference type="GO" id="GO:0006437">
    <property type="term" value="P:tyrosyl-tRNA aminoacylation"/>
    <property type="evidence" value="ECO:0007669"/>
    <property type="project" value="InterPro"/>
</dbReference>
<dbReference type="InterPro" id="IPR002307">
    <property type="entry name" value="Tyr-tRNA-ligase"/>
</dbReference>